<sequence>MTHIYLFNSEGSLTKKIDELKTQGISSSDMTVSFNNRPDNVFRNYRDIEFVKADGSVWEKLVGKVFDRDSTDLVARRFDLNERELAEYKKGVNSGQIVLLVKGLDDEQVKTDHNKENLSLDEIYDEYGLNSEKS</sequence>
<dbReference type="RefSeq" id="WP_186086021.1">
    <property type="nucleotide sequence ID" value="NZ_BMDB01000002.1"/>
</dbReference>
<dbReference type="Proteomes" id="UP000521032">
    <property type="component" value="Unassembled WGS sequence"/>
</dbReference>
<gene>
    <name evidence="1" type="ORF">JEOSCH030_00638</name>
</gene>
<organism evidence="1 2">
    <name type="scientific">Phocicoccus schoeneichii</name>
    <dbReference type="NCBI Taxonomy" id="1812261"/>
    <lineage>
        <taxon>Bacteria</taxon>
        <taxon>Bacillati</taxon>
        <taxon>Bacillota</taxon>
        <taxon>Bacilli</taxon>
        <taxon>Bacillales</taxon>
        <taxon>Salinicoccaceae</taxon>
        <taxon>Phocicoccus</taxon>
    </lineage>
</organism>
<accession>A0A6V7RB19</accession>
<comment type="caution">
    <text evidence="1">The sequence shown here is derived from an EMBL/GenBank/DDBJ whole genome shotgun (WGS) entry which is preliminary data.</text>
</comment>
<evidence type="ECO:0000313" key="2">
    <source>
        <dbReference type="Proteomes" id="UP000521032"/>
    </source>
</evidence>
<proteinExistence type="predicted"/>
<protein>
    <submittedName>
        <fullName evidence="1">Heat induced stress protein YflT</fullName>
    </submittedName>
</protein>
<evidence type="ECO:0000313" key="1">
    <source>
        <dbReference type="EMBL" id="CAD2074168.1"/>
    </source>
</evidence>
<keyword evidence="2" id="KW-1185">Reference proteome</keyword>
<reference evidence="1 2" key="1">
    <citation type="submission" date="2020-07" db="EMBL/GenBank/DDBJ databases">
        <authorList>
            <person name="Criscuolo A."/>
        </authorList>
    </citation>
    <scope>NUCLEOTIDE SEQUENCE [LARGE SCALE GENOMIC DNA]</scope>
    <source>
        <strain evidence="2">CIP 111030</strain>
    </source>
</reference>
<dbReference type="EMBL" id="CAJEWE010000007">
    <property type="protein sequence ID" value="CAD2074168.1"/>
    <property type="molecule type" value="Genomic_DNA"/>
</dbReference>
<name>A0A6V7RB19_9BACL</name>
<dbReference type="AlphaFoldDB" id="A0A6V7RB19"/>